<dbReference type="SMART" id="SM00220">
    <property type="entry name" value="S_TKc"/>
    <property type="match status" value="1"/>
</dbReference>
<dbReference type="PROSITE" id="PS00107">
    <property type="entry name" value="PROTEIN_KINASE_ATP"/>
    <property type="match status" value="1"/>
</dbReference>
<dbReference type="SUPFAM" id="SSF56112">
    <property type="entry name" value="Protein kinase-like (PK-like)"/>
    <property type="match status" value="1"/>
</dbReference>
<feature type="compositionally biased region" description="Low complexity" evidence="13">
    <location>
        <begin position="1163"/>
        <end position="1180"/>
    </location>
</feature>
<feature type="region of interest" description="Disordered" evidence="13">
    <location>
        <begin position="1348"/>
        <end position="1375"/>
    </location>
</feature>
<proteinExistence type="predicted"/>
<feature type="compositionally biased region" description="Low complexity" evidence="13">
    <location>
        <begin position="70"/>
        <end position="79"/>
    </location>
</feature>
<accession>A0AAN8N0H8</accession>
<gene>
    <name evidence="15" type="ORF">TWF718_005469</name>
</gene>
<dbReference type="InterPro" id="IPR011009">
    <property type="entry name" value="Kinase-like_dom_sf"/>
</dbReference>
<dbReference type="GO" id="GO:0042149">
    <property type="term" value="P:cellular response to glucose starvation"/>
    <property type="evidence" value="ECO:0007669"/>
    <property type="project" value="UniProtKB-ARBA"/>
</dbReference>
<feature type="region of interest" description="Disordered" evidence="13">
    <location>
        <begin position="389"/>
        <end position="429"/>
    </location>
</feature>
<feature type="compositionally biased region" description="Basic and acidic residues" evidence="13">
    <location>
        <begin position="992"/>
        <end position="1008"/>
    </location>
</feature>
<evidence type="ECO:0000256" key="6">
    <source>
        <dbReference type="ARBA" id="ARBA00022840"/>
    </source>
</evidence>
<dbReference type="InterPro" id="IPR017441">
    <property type="entry name" value="Protein_kinase_ATP_BS"/>
</dbReference>
<feature type="compositionally biased region" description="Basic residues" evidence="13">
    <location>
        <begin position="51"/>
        <end position="69"/>
    </location>
</feature>
<evidence type="ECO:0000256" key="7">
    <source>
        <dbReference type="ARBA" id="ARBA00047899"/>
    </source>
</evidence>
<name>A0AAN8N0H8_9PEZI</name>
<dbReference type="Pfam" id="PF00069">
    <property type="entry name" value="Pkinase"/>
    <property type="match status" value="2"/>
</dbReference>
<dbReference type="CDD" id="cd14008">
    <property type="entry name" value="STKc_LKB1_CaMKK"/>
    <property type="match status" value="1"/>
</dbReference>
<feature type="compositionally biased region" description="Acidic residues" evidence="13">
    <location>
        <begin position="1319"/>
        <end position="1333"/>
    </location>
</feature>
<feature type="compositionally biased region" description="Polar residues" evidence="13">
    <location>
        <begin position="1348"/>
        <end position="1365"/>
    </location>
</feature>
<dbReference type="PANTHER" id="PTHR24350">
    <property type="entry name" value="SERINE/THREONINE-PROTEIN KINASE IAL-RELATED"/>
    <property type="match status" value="1"/>
</dbReference>
<feature type="binding site" evidence="10">
    <location>
        <position position="555"/>
    </location>
    <ligand>
        <name>ATP</name>
        <dbReference type="ChEBI" id="CHEBI:30616"/>
    </ligand>
</feature>
<dbReference type="Proteomes" id="UP001313282">
    <property type="component" value="Unassembled WGS sequence"/>
</dbReference>
<feature type="domain" description="Protein kinase" evidence="14">
    <location>
        <begin position="261"/>
        <end position="727"/>
    </location>
</feature>
<comment type="catalytic activity">
    <reaction evidence="8">
        <text>L-seryl-[protein] + ATP = O-phospho-L-seryl-[protein] + ADP + H(+)</text>
        <dbReference type="Rhea" id="RHEA:17989"/>
        <dbReference type="Rhea" id="RHEA-COMP:9863"/>
        <dbReference type="Rhea" id="RHEA-COMP:11604"/>
        <dbReference type="ChEBI" id="CHEBI:15378"/>
        <dbReference type="ChEBI" id="CHEBI:29999"/>
        <dbReference type="ChEBI" id="CHEBI:30616"/>
        <dbReference type="ChEBI" id="CHEBI:83421"/>
        <dbReference type="ChEBI" id="CHEBI:456216"/>
        <dbReference type="EC" id="2.7.11.1"/>
    </reaction>
</comment>
<dbReference type="PROSITE" id="PS50011">
    <property type="entry name" value="PROTEIN_KINASE_DOM"/>
    <property type="match status" value="1"/>
</dbReference>
<organism evidence="15 16">
    <name type="scientific">Orbilia javanica</name>
    <dbReference type="NCBI Taxonomy" id="47235"/>
    <lineage>
        <taxon>Eukaryota</taxon>
        <taxon>Fungi</taxon>
        <taxon>Dikarya</taxon>
        <taxon>Ascomycota</taxon>
        <taxon>Pezizomycotina</taxon>
        <taxon>Orbiliomycetes</taxon>
        <taxon>Orbiliales</taxon>
        <taxon>Orbiliaceae</taxon>
        <taxon>Orbilia</taxon>
    </lineage>
</organism>
<feature type="compositionally biased region" description="Basic residues" evidence="13">
    <location>
        <begin position="851"/>
        <end position="888"/>
    </location>
</feature>
<evidence type="ECO:0000256" key="2">
    <source>
        <dbReference type="ARBA" id="ARBA00022527"/>
    </source>
</evidence>
<feature type="region of interest" description="Disordered" evidence="13">
    <location>
        <begin position="51"/>
        <end position="154"/>
    </location>
</feature>
<comment type="catalytic activity">
    <reaction evidence="7">
        <text>L-threonyl-[protein] + ATP = O-phospho-L-threonyl-[protein] + ADP + H(+)</text>
        <dbReference type="Rhea" id="RHEA:46608"/>
        <dbReference type="Rhea" id="RHEA-COMP:11060"/>
        <dbReference type="Rhea" id="RHEA-COMP:11605"/>
        <dbReference type="ChEBI" id="CHEBI:15378"/>
        <dbReference type="ChEBI" id="CHEBI:30013"/>
        <dbReference type="ChEBI" id="CHEBI:30616"/>
        <dbReference type="ChEBI" id="CHEBI:61977"/>
        <dbReference type="ChEBI" id="CHEBI:456216"/>
        <dbReference type="EC" id="2.7.11.1"/>
    </reaction>
</comment>
<evidence type="ECO:0000256" key="12">
    <source>
        <dbReference type="PROSITE-ProRule" id="PRU10141"/>
    </source>
</evidence>
<dbReference type="InterPro" id="IPR000719">
    <property type="entry name" value="Prot_kinase_dom"/>
</dbReference>
<dbReference type="GO" id="GO:0005524">
    <property type="term" value="F:ATP binding"/>
    <property type="evidence" value="ECO:0007669"/>
    <property type="project" value="UniProtKB-UniRule"/>
</dbReference>
<feature type="compositionally biased region" description="Basic and acidic residues" evidence="13">
    <location>
        <begin position="412"/>
        <end position="421"/>
    </location>
</feature>
<dbReference type="GO" id="GO:0001558">
    <property type="term" value="P:regulation of cell growth"/>
    <property type="evidence" value="ECO:0007669"/>
    <property type="project" value="UniProtKB-ARBA"/>
</dbReference>
<evidence type="ECO:0000256" key="3">
    <source>
        <dbReference type="ARBA" id="ARBA00022679"/>
    </source>
</evidence>
<feature type="compositionally biased region" description="Low complexity" evidence="13">
    <location>
        <begin position="1218"/>
        <end position="1239"/>
    </location>
</feature>
<keyword evidence="6 10" id="KW-0067">ATP-binding</keyword>
<feature type="region of interest" description="Disordered" evidence="13">
    <location>
        <begin position="652"/>
        <end position="695"/>
    </location>
</feature>
<keyword evidence="3" id="KW-0808">Transferase</keyword>
<keyword evidence="2" id="KW-0723">Serine/threonine-protein kinase</keyword>
<dbReference type="EC" id="2.7.11.1" evidence="1"/>
<feature type="compositionally biased region" description="Low complexity" evidence="13">
    <location>
        <begin position="1043"/>
        <end position="1057"/>
    </location>
</feature>
<evidence type="ECO:0000256" key="13">
    <source>
        <dbReference type="SAM" id="MobiDB-lite"/>
    </source>
</evidence>
<feature type="compositionally biased region" description="Basic residues" evidence="13">
    <location>
        <begin position="1181"/>
        <end position="1192"/>
    </location>
</feature>
<evidence type="ECO:0000256" key="1">
    <source>
        <dbReference type="ARBA" id="ARBA00012513"/>
    </source>
</evidence>
<evidence type="ECO:0000256" key="5">
    <source>
        <dbReference type="ARBA" id="ARBA00022777"/>
    </source>
</evidence>
<feature type="active site" description="Proton acceptor" evidence="9">
    <location>
        <position position="537"/>
    </location>
</feature>
<feature type="compositionally biased region" description="Polar residues" evidence="13">
    <location>
        <begin position="1130"/>
        <end position="1142"/>
    </location>
</feature>
<feature type="compositionally biased region" description="Polar residues" evidence="13">
    <location>
        <begin position="93"/>
        <end position="104"/>
    </location>
</feature>
<protein>
    <recommendedName>
        <fullName evidence="1">non-specific serine/threonine protein kinase</fullName>
        <ecNumber evidence="1">2.7.11.1</ecNumber>
    </recommendedName>
</protein>
<evidence type="ECO:0000256" key="10">
    <source>
        <dbReference type="PIRSR" id="PIRSR630616-2"/>
    </source>
</evidence>
<keyword evidence="4 10" id="KW-0547">Nucleotide-binding</keyword>
<dbReference type="FunFam" id="3.30.200.20:FF:000206">
    <property type="entry name" value="Serine/threonine-protein kinase Ssp1"/>
    <property type="match status" value="1"/>
</dbReference>
<feature type="region of interest" description="Disordered" evidence="13">
    <location>
        <begin position="1312"/>
        <end position="1333"/>
    </location>
</feature>
<feature type="compositionally biased region" description="Basic and acidic residues" evidence="13">
    <location>
        <begin position="968"/>
        <end position="980"/>
    </location>
</feature>
<feature type="compositionally biased region" description="Basic residues" evidence="13">
    <location>
        <begin position="666"/>
        <end position="677"/>
    </location>
</feature>
<keyword evidence="5" id="KW-0418">Kinase</keyword>
<dbReference type="Gene3D" id="1.10.510.10">
    <property type="entry name" value="Transferase(Phosphotransferase) domain 1"/>
    <property type="match status" value="1"/>
</dbReference>
<feature type="binding site" evidence="12">
    <location>
        <position position="291"/>
    </location>
    <ligand>
        <name>ATP</name>
        <dbReference type="ChEBI" id="CHEBI:30616"/>
    </ligand>
</feature>
<evidence type="ECO:0000313" key="15">
    <source>
        <dbReference type="EMBL" id="KAK6347630.1"/>
    </source>
</evidence>
<feature type="compositionally biased region" description="Basic and acidic residues" evidence="13">
    <location>
        <begin position="832"/>
        <end position="842"/>
    </location>
</feature>
<evidence type="ECO:0000313" key="16">
    <source>
        <dbReference type="Proteomes" id="UP001313282"/>
    </source>
</evidence>
<feature type="compositionally biased region" description="Low complexity" evidence="13">
    <location>
        <begin position="129"/>
        <end position="147"/>
    </location>
</feature>
<sequence length="1375" mass="153099">MKSEFVPIFGDKGEFIRRKSIVAGEFTMKSSDMEVVSRMQQSLIIKICKRREVKRKSQSQKKAKAKAKNQKSQNSQSRKVGNPIAVQSKDTSRSYLDTLQNSHPSRNKERDINNKIMTDPIRTGGGKAGTSPSGRGHSRHSSNSTNGDQSSTSDELFLAHPRSEPITRRPSNAQVWVPVQPLSTSESTPSSPTDLHVKSYQSANSALYSPATTALSSPGGQRQLFSQSPFLHPSHRQPVKETHLLDVEFDPISGRKSINSYEIINEIGRGVHGKVKLGRNLLGDHEFVAIKIVERSSRPRLGKVGQKKGSQEEKVKREIAILKKCRHPNVVRLIEVIDDPSSKKVYLVLEFVELSEVKWRRQGDESIAQREALRLEKLRALALGTADAREEEQRKERQLRRRIVKQNQAARKAREERKRQQDQVSASEHMWSLEFGGETEESLSDDDVAVGSFTDDSHDDETPTAIKESADVNPFTQDISDTSRNYSLSTIATNTSDSYDPDLMYVPSLTIQQARQVFRDTVLGLEYLHYQGIIHRDIKPANLLWNRDHRVKISDFGVSYLGQGVDEEGNVGLDQTDIELAKTVGTPAFFAPELCYSDITKPRPQITEAIDVWALGVTLYCLIFARCPFMASGEYELYNIIETQELFIPNTRLRPDVDSPSGSRPSTRRSVSHRKSLNLKLTDVPEDEPSNTHEPISADLKDLLRKLLTKDPAKRITLPEVKRHPWVLQDLDDAIGWIEESDPRRARPVEISREDVDHAVAPATVLGRVKNSLRKAVGGIASAVGLRRRAHSAVTIPTTLPLPLVPIPTEPRVGGMDGADDMPDFFRDRETDAQKALKKEKNLAPPQQSHQHPHNQHQHPHQHHNQHPVHPHSHPHPHHHQHQHHSPLRRATSVTVANINKEYKTSLVTSLLPTNGGSKAPPPTPIADTPVAQYENVEAHHSRRGHHNNTFSSRMAIGRLLRASKSRDMHRDFRATETRATETSSEPGDSDIVWKQDKEKRAEGKDKHFGSVRGWSGVIRRGSRQSCDSIMRLAAGFSDNKSSRSASPMPSMPSSPAEDPKPVFPPTPIRKSPFFPISDTDDGKHSRDVSPISAKSTDGALGISPPSPEDPTYLDVLASRSNKEGVFSGDESSFSNTTTKVTPHSLKWEGGFPPRTCAVDMDQQVSPSTSVQSPSLSPRTRSPRPRHQHTRSFHFSSPSGIIPERSALTSSSSEEHFGTSSLSNSTSFPSVLSASSSLSTDDHWSHNSLSPKMRLNSADRLSTLPTCFPSKPAHQETQTRMKPLPTKNGSAPPIEFLNTIEDVHDHATDDLSADGAIADIEDADDCDDDDEEDEGFFIDFKKKEVRSNSLAASSRPQLTQLTKEQLANRRKSYVP</sequence>
<dbReference type="GO" id="GO:0004674">
    <property type="term" value="F:protein serine/threonine kinase activity"/>
    <property type="evidence" value="ECO:0007669"/>
    <property type="project" value="UniProtKB-KW"/>
</dbReference>
<evidence type="ECO:0000256" key="8">
    <source>
        <dbReference type="ARBA" id="ARBA00048679"/>
    </source>
</evidence>
<reference evidence="15 16" key="1">
    <citation type="submission" date="2019-10" db="EMBL/GenBank/DDBJ databases">
        <authorList>
            <person name="Palmer J.M."/>
        </authorList>
    </citation>
    <scope>NUCLEOTIDE SEQUENCE [LARGE SCALE GENOMIC DNA]</scope>
    <source>
        <strain evidence="15 16">TWF718</strain>
    </source>
</reference>
<dbReference type="InterPro" id="IPR030616">
    <property type="entry name" value="Aur-like"/>
</dbReference>
<evidence type="ECO:0000256" key="11">
    <source>
        <dbReference type="PIRSR" id="PIRSR630616-3"/>
    </source>
</evidence>
<evidence type="ECO:0000256" key="4">
    <source>
        <dbReference type="ARBA" id="ARBA00022741"/>
    </source>
</evidence>
<feature type="region of interest" description="Disordered" evidence="13">
    <location>
        <begin position="1038"/>
        <end position="1294"/>
    </location>
</feature>
<feature type="cross-link" description="Glycyl lysine isopeptide (Lys-Gly) (interchain with G-Cter in SUMO2)" evidence="11">
    <location>
        <position position="539"/>
    </location>
</feature>
<comment type="caution">
    <text evidence="15">The sequence shown here is derived from an EMBL/GenBank/DDBJ whole genome shotgun (WGS) entry which is preliminary data.</text>
</comment>
<dbReference type="Gene3D" id="3.30.200.20">
    <property type="entry name" value="Phosphorylase Kinase, domain 1"/>
    <property type="match status" value="1"/>
</dbReference>
<dbReference type="EMBL" id="JAVHNR010000003">
    <property type="protein sequence ID" value="KAK6347630.1"/>
    <property type="molecule type" value="Genomic_DNA"/>
</dbReference>
<evidence type="ECO:0000256" key="9">
    <source>
        <dbReference type="PIRSR" id="PIRSR630616-1"/>
    </source>
</evidence>
<feature type="region of interest" description="Disordered" evidence="13">
    <location>
        <begin position="968"/>
        <end position="1008"/>
    </location>
</feature>
<evidence type="ECO:0000259" key="14">
    <source>
        <dbReference type="PROSITE" id="PS50011"/>
    </source>
</evidence>
<keyword evidence="16" id="KW-1185">Reference proteome</keyword>
<feature type="region of interest" description="Disordered" evidence="13">
    <location>
        <begin position="832"/>
        <end position="889"/>
    </location>
</feature>